<sequence>MLIELGLTASRRTHAPTDLPQAAPRPAATTEIRPEPIRRASNAIIRRAEVESETGLSRSTIYQRIKAGTFPPPVRLGARSVGWRVADIDAFLVSPADYVANTGAF</sequence>
<reference evidence="2 3" key="1">
    <citation type="submission" date="2019-10" db="EMBL/GenBank/DDBJ databases">
        <title>Paraburkholderia sp. isolated from nodules of Mimosa pudica from Brazilian Atlantic Forest soils.</title>
        <authorList>
            <person name="Paulitsch F."/>
            <person name="Hungria M."/>
            <person name="Dall'Agnol R."/>
        </authorList>
    </citation>
    <scope>NUCLEOTIDE SEQUENCE [LARGE SCALE GENOMIC DNA]</scope>
    <source>
        <strain evidence="2 3">CNPSo 3157</strain>
    </source>
</reference>
<evidence type="ECO:0000256" key="1">
    <source>
        <dbReference type="SAM" id="MobiDB-lite"/>
    </source>
</evidence>
<evidence type="ECO:0000313" key="2">
    <source>
        <dbReference type="EMBL" id="MPW20144.1"/>
    </source>
</evidence>
<accession>A0A7X1TIE6</accession>
<dbReference type="EMBL" id="WHNP01000026">
    <property type="protein sequence ID" value="MPW20144.1"/>
    <property type="molecule type" value="Genomic_DNA"/>
</dbReference>
<feature type="region of interest" description="Disordered" evidence="1">
    <location>
        <begin position="1"/>
        <end position="30"/>
    </location>
</feature>
<dbReference type="Pfam" id="PF05930">
    <property type="entry name" value="Phage_AlpA"/>
    <property type="match status" value="1"/>
</dbReference>
<dbReference type="PANTHER" id="PTHR36154:SF1">
    <property type="entry name" value="DNA-BINDING TRANSCRIPTIONAL ACTIVATOR ALPA"/>
    <property type="match status" value="1"/>
</dbReference>
<dbReference type="AlphaFoldDB" id="A0A7X1TIE6"/>
<dbReference type="PANTHER" id="PTHR36154">
    <property type="entry name" value="DNA-BINDING TRANSCRIPTIONAL ACTIVATOR ALPA"/>
    <property type="match status" value="1"/>
</dbReference>
<keyword evidence="3" id="KW-1185">Reference proteome</keyword>
<dbReference type="Proteomes" id="UP000484381">
    <property type="component" value="Unassembled WGS sequence"/>
</dbReference>
<proteinExistence type="predicted"/>
<dbReference type="InterPro" id="IPR010260">
    <property type="entry name" value="AlpA"/>
</dbReference>
<dbReference type="InterPro" id="IPR052931">
    <property type="entry name" value="Prophage_regulatory_activator"/>
</dbReference>
<dbReference type="Gene3D" id="1.10.238.160">
    <property type="match status" value="1"/>
</dbReference>
<name>A0A7X1TIE6_9BURK</name>
<protein>
    <submittedName>
        <fullName evidence="2">AlpA family phage regulatory protein</fullName>
    </submittedName>
</protein>
<comment type="caution">
    <text evidence="2">The sequence shown here is derived from an EMBL/GenBank/DDBJ whole genome shotgun (WGS) entry which is preliminary data.</text>
</comment>
<organism evidence="2 3">
    <name type="scientific">Paraburkholderia franconis</name>
    <dbReference type="NCBI Taxonomy" id="2654983"/>
    <lineage>
        <taxon>Bacteria</taxon>
        <taxon>Pseudomonadati</taxon>
        <taxon>Pseudomonadota</taxon>
        <taxon>Betaproteobacteria</taxon>
        <taxon>Burkholderiales</taxon>
        <taxon>Burkholderiaceae</taxon>
        <taxon>Paraburkholderia</taxon>
    </lineage>
</organism>
<gene>
    <name evidence="2" type="ORF">GCT13_25460</name>
</gene>
<evidence type="ECO:0000313" key="3">
    <source>
        <dbReference type="Proteomes" id="UP000484381"/>
    </source>
</evidence>